<dbReference type="Proteomes" id="UP000182409">
    <property type="component" value="Unassembled WGS sequence"/>
</dbReference>
<feature type="compositionally biased region" description="Basic and acidic residues" evidence="1">
    <location>
        <begin position="24"/>
        <end position="37"/>
    </location>
</feature>
<dbReference type="EMBL" id="FNSD01000001">
    <property type="protein sequence ID" value="SEC15774.1"/>
    <property type="molecule type" value="Genomic_DNA"/>
</dbReference>
<accession>A0A1H4Q814</accession>
<feature type="region of interest" description="Disordered" evidence="1">
    <location>
        <begin position="1"/>
        <end position="68"/>
    </location>
</feature>
<organism evidence="2 3">
    <name type="scientific">Terriglobus roseus</name>
    <dbReference type="NCBI Taxonomy" id="392734"/>
    <lineage>
        <taxon>Bacteria</taxon>
        <taxon>Pseudomonadati</taxon>
        <taxon>Acidobacteriota</taxon>
        <taxon>Terriglobia</taxon>
        <taxon>Terriglobales</taxon>
        <taxon>Acidobacteriaceae</taxon>
        <taxon>Terriglobus</taxon>
    </lineage>
</organism>
<name>A0A1H4Q814_9BACT</name>
<dbReference type="AlphaFoldDB" id="A0A1H4Q814"/>
<evidence type="ECO:0000313" key="2">
    <source>
        <dbReference type="EMBL" id="SEC15774.1"/>
    </source>
</evidence>
<evidence type="ECO:0000256" key="1">
    <source>
        <dbReference type="SAM" id="MobiDB-lite"/>
    </source>
</evidence>
<evidence type="ECO:0000313" key="3">
    <source>
        <dbReference type="Proteomes" id="UP000182409"/>
    </source>
</evidence>
<proteinExistence type="predicted"/>
<dbReference type="OrthoDB" id="5513068at2"/>
<dbReference type="RefSeq" id="WP_083350538.1">
    <property type="nucleotide sequence ID" value="NZ_FNSD01000001.1"/>
</dbReference>
<sequence length="209" mass="23747">MQERTIEFEEPVIQDESQQALRAATERAERAEAELAKLRASQHTAQHSVAEMDLKQPPSPSTARNSDALAEAPLERGSADEGGEHELRKDPMMATLLDALVEGNDVGHYGRLVFAMVARHFLPHDEVLAWLTKDPDFTEAQARAMLQQVEGRDYTPPKRERLIQWQAEQEFQFIDAADPDSGNLYRNLKFPNEIYEHIEHYQEAKAEVA</sequence>
<reference evidence="2 3" key="1">
    <citation type="submission" date="2016-10" db="EMBL/GenBank/DDBJ databases">
        <authorList>
            <person name="de Groot N.N."/>
        </authorList>
    </citation>
    <scope>NUCLEOTIDE SEQUENCE [LARGE SCALE GENOMIC DNA]</scope>
    <source>
        <strain evidence="2 3">AB35.6</strain>
    </source>
</reference>
<protein>
    <submittedName>
        <fullName evidence="2">Uncharacterized protein</fullName>
    </submittedName>
</protein>
<gene>
    <name evidence="2" type="ORF">SAMN05443244_2794</name>
</gene>